<reference evidence="2" key="1">
    <citation type="journal article" date="2019" name="Int. J. Syst. Evol. Microbiol.">
        <title>The Global Catalogue of Microorganisms (GCM) 10K type strain sequencing project: providing services to taxonomists for standard genome sequencing and annotation.</title>
        <authorList>
            <consortium name="The Broad Institute Genomics Platform"/>
            <consortium name="The Broad Institute Genome Sequencing Center for Infectious Disease"/>
            <person name="Wu L."/>
            <person name="Ma J."/>
        </authorList>
    </citation>
    <scope>NUCLEOTIDE SEQUENCE [LARGE SCALE GENOMIC DNA]</scope>
    <source>
        <strain evidence="2">JCM 17738</strain>
    </source>
</reference>
<dbReference type="Proteomes" id="UP001500390">
    <property type="component" value="Unassembled WGS sequence"/>
</dbReference>
<evidence type="ECO:0000313" key="1">
    <source>
        <dbReference type="EMBL" id="GAA4399104.1"/>
    </source>
</evidence>
<keyword evidence="2" id="KW-1185">Reference proteome</keyword>
<protein>
    <submittedName>
        <fullName evidence="1">Uncharacterized protein</fullName>
    </submittedName>
</protein>
<dbReference type="EMBL" id="BAABFX010000033">
    <property type="protein sequence ID" value="GAA4399104.1"/>
    <property type="molecule type" value="Genomic_DNA"/>
</dbReference>
<comment type="caution">
    <text evidence="1">The sequence shown here is derived from an EMBL/GenBank/DDBJ whole genome shotgun (WGS) entry which is preliminary data.</text>
</comment>
<dbReference type="RefSeq" id="WP_159899769.1">
    <property type="nucleotide sequence ID" value="NZ_BAABFX010000033.1"/>
</dbReference>
<sequence>MGSDPRRLDGLRPDERAAALLLEHVTGGTVRAHDVGTRQGAYDLHLTYPRGRTAAVEVTTASSLPADPFSLLLVPHVARRMVKVVSARGVDERHLFIGITSESTPDAGWPALADEDVVADGLTRLWIVTTGRAPTLVSWSRGDGWQHHPR</sequence>
<name>A0ABP8K1A8_9MICO</name>
<organism evidence="1 2">
    <name type="scientific">Ornithinibacter aureus</name>
    <dbReference type="NCBI Taxonomy" id="622664"/>
    <lineage>
        <taxon>Bacteria</taxon>
        <taxon>Bacillati</taxon>
        <taxon>Actinomycetota</taxon>
        <taxon>Actinomycetes</taxon>
        <taxon>Micrococcales</taxon>
        <taxon>Intrasporangiaceae</taxon>
        <taxon>Ornithinibacter</taxon>
    </lineage>
</organism>
<evidence type="ECO:0000313" key="2">
    <source>
        <dbReference type="Proteomes" id="UP001500390"/>
    </source>
</evidence>
<proteinExistence type="predicted"/>
<gene>
    <name evidence="1" type="ORF">GCM10023153_24770</name>
</gene>
<accession>A0ABP8K1A8</accession>